<organism evidence="4 5">
    <name type="scientific">Saccharopolyspora oryzae</name>
    <dbReference type="NCBI Taxonomy" id="2997343"/>
    <lineage>
        <taxon>Bacteria</taxon>
        <taxon>Bacillati</taxon>
        <taxon>Actinomycetota</taxon>
        <taxon>Actinomycetes</taxon>
        <taxon>Pseudonocardiales</taxon>
        <taxon>Pseudonocardiaceae</taxon>
        <taxon>Saccharopolyspora</taxon>
    </lineage>
</organism>
<evidence type="ECO:0000313" key="4">
    <source>
        <dbReference type="EMBL" id="MDA3631222.1"/>
    </source>
</evidence>
<evidence type="ECO:0000256" key="1">
    <source>
        <dbReference type="ARBA" id="ARBA00006328"/>
    </source>
</evidence>
<dbReference type="SUPFAM" id="SSF51735">
    <property type="entry name" value="NAD(P)-binding Rossmann-fold domains"/>
    <property type="match status" value="1"/>
</dbReference>
<sequence length="281" mass="29971">MNRTALVTGATGNQGGATARHLLSRGWTVRALVRDPAKPAAQELQDSGAILARGDLDDVESLRAAMTGADGVFSVQALAWDEAGLAAEVRRGSAVADIALETGAHLVYSSVGGADRNSGIAHFESKAAVEAHIQRIGVPATVLRPAFFMSNLPYVTSITESGERVLSLPLDPATSLQMIAPDDIGFFAATALDSPQEFIGAQLEIAGDEQTPPQVAEIFQRVTGVPTRFEPGPLEGRDRMYEWFDESGYQADILALRRLHPALQTLEEYLQRQAGGHEVPA</sequence>
<dbReference type="CDD" id="cd05251">
    <property type="entry name" value="NmrA_like_SDR_a"/>
    <property type="match status" value="1"/>
</dbReference>
<accession>A0ABT4VB91</accession>
<name>A0ABT4VB91_9PSEU</name>
<dbReference type="EMBL" id="JAQGLA010000162">
    <property type="protein sequence ID" value="MDA3631222.1"/>
    <property type="molecule type" value="Genomic_DNA"/>
</dbReference>
<gene>
    <name evidence="4" type="ORF">OU415_37755</name>
</gene>
<proteinExistence type="inferred from homology"/>
<feature type="domain" description="NmrA-like" evidence="3">
    <location>
        <begin position="2"/>
        <end position="237"/>
    </location>
</feature>
<comment type="caution">
    <text evidence="4">The sequence shown here is derived from an EMBL/GenBank/DDBJ whole genome shotgun (WGS) entry which is preliminary data.</text>
</comment>
<dbReference type="Gene3D" id="3.40.50.720">
    <property type="entry name" value="NAD(P)-binding Rossmann-like Domain"/>
    <property type="match status" value="1"/>
</dbReference>
<keyword evidence="2" id="KW-0521">NADP</keyword>
<reference evidence="4 5" key="1">
    <citation type="submission" date="2022-11" db="EMBL/GenBank/DDBJ databases">
        <title>Draft genome sequence of Saccharopolyspora sp. WRP15-2 isolated from rhizosphere soils of wild rice in Thailand.</title>
        <authorList>
            <person name="Duangmal K."/>
            <person name="Kammanee S."/>
            <person name="Muangham S."/>
        </authorList>
    </citation>
    <scope>NUCLEOTIDE SEQUENCE [LARGE SCALE GENOMIC DNA]</scope>
    <source>
        <strain evidence="4 5">WRP15-2</strain>
    </source>
</reference>
<dbReference type="Gene3D" id="3.90.25.10">
    <property type="entry name" value="UDP-galactose 4-epimerase, domain 1"/>
    <property type="match status" value="1"/>
</dbReference>
<evidence type="ECO:0000256" key="2">
    <source>
        <dbReference type="ARBA" id="ARBA00022857"/>
    </source>
</evidence>
<keyword evidence="5" id="KW-1185">Reference proteome</keyword>
<dbReference type="Pfam" id="PF05368">
    <property type="entry name" value="NmrA"/>
    <property type="match status" value="1"/>
</dbReference>
<evidence type="ECO:0000313" key="5">
    <source>
        <dbReference type="Proteomes" id="UP001210380"/>
    </source>
</evidence>
<dbReference type="RefSeq" id="WP_270954587.1">
    <property type="nucleotide sequence ID" value="NZ_JAQGLA010000162.1"/>
</dbReference>
<dbReference type="InterPro" id="IPR051164">
    <property type="entry name" value="NmrA-like_oxidored"/>
</dbReference>
<dbReference type="InterPro" id="IPR008030">
    <property type="entry name" value="NmrA-like"/>
</dbReference>
<evidence type="ECO:0000259" key="3">
    <source>
        <dbReference type="Pfam" id="PF05368"/>
    </source>
</evidence>
<dbReference type="PANTHER" id="PTHR42748">
    <property type="entry name" value="NITROGEN METABOLITE REPRESSION PROTEIN NMRA FAMILY MEMBER"/>
    <property type="match status" value="1"/>
</dbReference>
<dbReference type="PANTHER" id="PTHR42748:SF7">
    <property type="entry name" value="NMRA LIKE REDOX SENSOR 1-RELATED"/>
    <property type="match status" value="1"/>
</dbReference>
<dbReference type="Proteomes" id="UP001210380">
    <property type="component" value="Unassembled WGS sequence"/>
</dbReference>
<dbReference type="InterPro" id="IPR036291">
    <property type="entry name" value="NAD(P)-bd_dom_sf"/>
</dbReference>
<comment type="similarity">
    <text evidence="1">Belongs to the NmrA-type oxidoreductase family.</text>
</comment>
<protein>
    <submittedName>
        <fullName evidence="4">NmrA/HSCARG family protein</fullName>
    </submittedName>
</protein>